<keyword evidence="1 3" id="KW-0413">Isomerase</keyword>
<dbReference type="NCBIfam" id="TIGR00021">
    <property type="entry name" value="rpiA"/>
    <property type="match status" value="1"/>
</dbReference>
<organism evidence="3 4">
    <name type="scientific">Sorangium cellulosum</name>
    <name type="common">Polyangium cellulosum</name>
    <dbReference type="NCBI Taxonomy" id="56"/>
    <lineage>
        <taxon>Bacteria</taxon>
        <taxon>Pseudomonadati</taxon>
        <taxon>Myxococcota</taxon>
        <taxon>Polyangia</taxon>
        <taxon>Polyangiales</taxon>
        <taxon>Polyangiaceae</taxon>
        <taxon>Sorangium</taxon>
    </lineage>
</organism>
<sequence length="207" mass="22340">MLLGLGTGRASEAFIRRLGEQVRRGLQIQGIATSERSEALARRENIPLVSFEQIERLDLAVDGADEVTPDLGLTKGLGGALLRERVVAYEAERFIILVTPEKLVEKLGSRAPIPIEVVPFAVPTVTRHLAALGGKPTVRKNADGFPFQTDNHNWILHTVFGPIDAPAALDADIRKIPGVVDNGLFLGMASAVLVGEPGGVRELTRQR</sequence>
<dbReference type="Pfam" id="PF06026">
    <property type="entry name" value="Rib_5-P_isom_A"/>
    <property type="match status" value="1"/>
</dbReference>
<dbReference type="PANTHER" id="PTHR11934:SF0">
    <property type="entry name" value="RIBOSE-5-PHOSPHATE ISOMERASE"/>
    <property type="match status" value="1"/>
</dbReference>
<evidence type="ECO:0000256" key="2">
    <source>
        <dbReference type="NCBIfam" id="TIGR00021"/>
    </source>
</evidence>
<gene>
    <name evidence="3" type="ORF">SOCEGT47_016240</name>
</gene>
<dbReference type="GO" id="GO:0006014">
    <property type="term" value="P:D-ribose metabolic process"/>
    <property type="evidence" value="ECO:0007669"/>
    <property type="project" value="TreeGrafter"/>
</dbReference>
<dbReference type="InterPro" id="IPR004788">
    <property type="entry name" value="Ribose5P_isomerase_type_A"/>
</dbReference>
<dbReference type="EMBL" id="CP012670">
    <property type="protein sequence ID" value="AUX21145.1"/>
    <property type="molecule type" value="Genomic_DNA"/>
</dbReference>
<evidence type="ECO:0000313" key="4">
    <source>
        <dbReference type="Proteomes" id="UP000295781"/>
    </source>
</evidence>
<dbReference type="SUPFAM" id="SSF75445">
    <property type="entry name" value="D-ribose-5-phosphate isomerase (RpiA), lid domain"/>
    <property type="match status" value="1"/>
</dbReference>
<protein>
    <recommendedName>
        <fullName evidence="2">Ribose 5-phosphate isomerase A</fullName>
        <ecNumber evidence="2">5.3.1.6</ecNumber>
    </recommendedName>
</protein>
<dbReference type="GO" id="GO:0004751">
    <property type="term" value="F:ribose-5-phosphate isomerase activity"/>
    <property type="evidence" value="ECO:0007669"/>
    <property type="project" value="UniProtKB-UniRule"/>
</dbReference>
<name>A0A4P2PWB9_SORCE</name>
<evidence type="ECO:0000256" key="1">
    <source>
        <dbReference type="ARBA" id="ARBA00023235"/>
    </source>
</evidence>
<dbReference type="EC" id="5.3.1.6" evidence="2"/>
<dbReference type="NCBIfam" id="NF001924">
    <property type="entry name" value="PRK00702.1"/>
    <property type="match status" value="1"/>
</dbReference>
<dbReference type="Gene3D" id="3.30.70.260">
    <property type="match status" value="1"/>
</dbReference>
<reference evidence="3 4" key="1">
    <citation type="submission" date="2015-09" db="EMBL/GenBank/DDBJ databases">
        <title>Sorangium comparison.</title>
        <authorList>
            <person name="Zaburannyi N."/>
            <person name="Bunk B."/>
            <person name="Overmann J."/>
            <person name="Mueller R."/>
        </authorList>
    </citation>
    <scope>NUCLEOTIDE SEQUENCE [LARGE SCALE GENOMIC DNA]</scope>
    <source>
        <strain evidence="3 4">So ceGT47</strain>
    </source>
</reference>
<dbReference type="Gene3D" id="3.40.50.1360">
    <property type="match status" value="1"/>
</dbReference>
<dbReference type="GO" id="GO:0009052">
    <property type="term" value="P:pentose-phosphate shunt, non-oxidative branch"/>
    <property type="evidence" value="ECO:0007669"/>
    <property type="project" value="InterPro"/>
</dbReference>
<dbReference type="CDD" id="cd01398">
    <property type="entry name" value="RPI_A"/>
    <property type="match status" value="1"/>
</dbReference>
<evidence type="ECO:0000313" key="3">
    <source>
        <dbReference type="EMBL" id="AUX21145.1"/>
    </source>
</evidence>
<dbReference type="PANTHER" id="PTHR11934">
    <property type="entry name" value="RIBOSE-5-PHOSPHATE ISOMERASE"/>
    <property type="match status" value="1"/>
</dbReference>
<dbReference type="GO" id="GO:0005829">
    <property type="term" value="C:cytosol"/>
    <property type="evidence" value="ECO:0007669"/>
    <property type="project" value="TreeGrafter"/>
</dbReference>
<dbReference type="SUPFAM" id="SSF100950">
    <property type="entry name" value="NagB/RpiA/CoA transferase-like"/>
    <property type="match status" value="1"/>
</dbReference>
<proteinExistence type="predicted"/>
<dbReference type="AlphaFoldDB" id="A0A4P2PWB9"/>
<dbReference type="Proteomes" id="UP000295781">
    <property type="component" value="Chromosome"/>
</dbReference>
<dbReference type="InterPro" id="IPR037171">
    <property type="entry name" value="NagB/RpiA_transferase-like"/>
</dbReference>
<accession>A0A4P2PWB9</accession>